<keyword evidence="3" id="KW-1185">Reference proteome</keyword>
<name>A0ABR1UWE7_9PEZI</name>
<gene>
    <name evidence="2" type="ORF">PG996_007915</name>
</gene>
<organism evidence="2 3">
    <name type="scientific">Apiospora saccharicola</name>
    <dbReference type="NCBI Taxonomy" id="335842"/>
    <lineage>
        <taxon>Eukaryota</taxon>
        <taxon>Fungi</taxon>
        <taxon>Dikarya</taxon>
        <taxon>Ascomycota</taxon>
        <taxon>Pezizomycotina</taxon>
        <taxon>Sordariomycetes</taxon>
        <taxon>Xylariomycetidae</taxon>
        <taxon>Amphisphaeriales</taxon>
        <taxon>Apiosporaceae</taxon>
        <taxon>Apiospora</taxon>
    </lineage>
</organism>
<dbReference type="InterPro" id="IPR036047">
    <property type="entry name" value="F-box-like_dom_sf"/>
</dbReference>
<dbReference type="InterPro" id="IPR001810">
    <property type="entry name" value="F-box_dom"/>
</dbReference>
<reference evidence="2 3" key="1">
    <citation type="submission" date="2023-01" db="EMBL/GenBank/DDBJ databases">
        <title>Analysis of 21 Apiospora genomes using comparative genomics revels a genus with tremendous synthesis potential of carbohydrate active enzymes and secondary metabolites.</title>
        <authorList>
            <person name="Sorensen T."/>
        </authorList>
    </citation>
    <scope>NUCLEOTIDE SEQUENCE [LARGE SCALE GENOMIC DNA]</scope>
    <source>
        <strain evidence="2 3">CBS 83171</strain>
    </source>
</reference>
<comment type="caution">
    <text evidence="2">The sequence shown here is derived from an EMBL/GenBank/DDBJ whole genome shotgun (WGS) entry which is preliminary data.</text>
</comment>
<proteinExistence type="predicted"/>
<dbReference type="SUPFAM" id="SSF81383">
    <property type="entry name" value="F-box domain"/>
    <property type="match status" value="1"/>
</dbReference>
<dbReference type="Proteomes" id="UP001446871">
    <property type="component" value="Unassembled WGS sequence"/>
</dbReference>
<dbReference type="PROSITE" id="PS50181">
    <property type="entry name" value="FBOX"/>
    <property type="match status" value="1"/>
</dbReference>
<evidence type="ECO:0000313" key="3">
    <source>
        <dbReference type="Proteomes" id="UP001446871"/>
    </source>
</evidence>
<protein>
    <recommendedName>
        <fullName evidence="1">F-box domain-containing protein</fullName>
    </recommendedName>
</protein>
<feature type="domain" description="F-box" evidence="1">
    <location>
        <begin position="1"/>
        <end position="47"/>
    </location>
</feature>
<evidence type="ECO:0000259" key="1">
    <source>
        <dbReference type="PROSITE" id="PS50181"/>
    </source>
</evidence>
<evidence type="ECO:0000313" key="2">
    <source>
        <dbReference type="EMBL" id="KAK8063263.1"/>
    </source>
</evidence>
<accession>A0ABR1UWE7</accession>
<sequence>MFPLGNFPKEMVLEIGHHLGINDLRNLALTCKELQVLINSGYLYEEEATEERDFDDARLRLRDNDPSVISFSYVEIARWPDSRVAKYSNNPEQNKEYFNFLDDCVSRWGAGILYFAISTCDLTWNRNLINLLPTIHRRGSLVNRAIISCSDNSIIERVIRAYMVHYPKGILGLKDPKVRRRFIGGTRNNDPVPLFLACSKGRTDLLDLLYKVLADDDFNLVTDDQNRWWYDHTTPIPGWIQLKVPHLMDAWESAFYARDRYNRRDIQEEVCV</sequence>
<dbReference type="EMBL" id="JAQQWM010000005">
    <property type="protein sequence ID" value="KAK8063263.1"/>
    <property type="molecule type" value="Genomic_DNA"/>
</dbReference>